<name>A0A1B6KWV9_9HEMI</name>
<sequence length="99" mass="10831">DGELPTTRTESSSEEDVGLPSTSRKIPVCKFRGRPRVDNQFPTLPPNLAGGDGYQVNVNSYGLELIPNKKERVCVVCSPVSIALGGKRKRSRTVCIRCK</sequence>
<proteinExistence type="predicted"/>
<feature type="non-terminal residue" evidence="2">
    <location>
        <position position="99"/>
    </location>
</feature>
<reference evidence="2" key="1">
    <citation type="submission" date="2015-11" db="EMBL/GenBank/DDBJ databases">
        <title>De novo transcriptome assembly of four potential Pierce s Disease insect vectors from Arizona vineyards.</title>
        <authorList>
            <person name="Tassone E.E."/>
        </authorList>
    </citation>
    <scope>NUCLEOTIDE SEQUENCE</scope>
</reference>
<dbReference type="AlphaFoldDB" id="A0A1B6KWV9"/>
<gene>
    <name evidence="2" type="ORF">g.28891</name>
</gene>
<dbReference type="EMBL" id="GEBQ01024062">
    <property type="protein sequence ID" value="JAT15915.1"/>
    <property type="molecule type" value="Transcribed_RNA"/>
</dbReference>
<feature type="non-terminal residue" evidence="2">
    <location>
        <position position="1"/>
    </location>
</feature>
<evidence type="ECO:0000256" key="1">
    <source>
        <dbReference type="SAM" id="MobiDB-lite"/>
    </source>
</evidence>
<accession>A0A1B6KWV9</accession>
<feature type="compositionally biased region" description="Polar residues" evidence="1">
    <location>
        <begin position="1"/>
        <end position="10"/>
    </location>
</feature>
<protein>
    <submittedName>
        <fullName evidence="2">Uncharacterized protein</fullName>
    </submittedName>
</protein>
<evidence type="ECO:0000313" key="2">
    <source>
        <dbReference type="EMBL" id="JAT15915.1"/>
    </source>
</evidence>
<organism evidence="2">
    <name type="scientific">Graphocephala atropunctata</name>
    <dbReference type="NCBI Taxonomy" id="36148"/>
    <lineage>
        <taxon>Eukaryota</taxon>
        <taxon>Metazoa</taxon>
        <taxon>Ecdysozoa</taxon>
        <taxon>Arthropoda</taxon>
        <taxon>Hexapoda</taxon>
        <taxon>Insecta</taxon>
        <taxon>Pterygota</taxon>
        <taxon>Neoptera</taxon>
        <taxon>Paraneoptera</taxon>
        <taxon>Hemiptera</taxon>
        <taxon>Auchenorrhyncha</taxon>
        <taxon>Membracoidea</taxon>
        <taxon>Cicadellidae</taxon>
        <taxon>Cicadellinae</taxon>
        <taxon>Cicadellini</taxon>
        <taxon>Graphocephala</taxon>
    </lineage>
</organism>
<feature type="region of interest" description="Disordered" evidence="1">
    <location>
        <begin position="1"/>
        <end position="22"/>
    </location>
</feature>